<dbReference type="Gene3D" id="3.40.50.200">
    <property type="entry name" value="Peptidase S8/S53 domain"/>
    <property type="match status" value="1"/>
</dbReference>
<accession>A0A449AF02</accession>
<dbReference type="Pfam" id="PF00082">
    <property type="entry name" value="Peptidase_S8"/>
    <property type="match status" value="1"/>
</dbReference>
<dbReference type="Proteomes" id="UP000289952">
    <property type="component" value="Chromosome"/>
</dbReference>
<dbReference type="GO" id="GO:0006508">
    <property type="term" value="P:proteolysis"/>
    <property type="evidence" value="ECO:0007669"/>
    <property type="project" value="UniProtKB-KW"/>
</dbReference>
<dbReference type="InterPro" id="IPR036852">
    <property type="entry name" value="Peptidase_S8/S53_dom_sf"/>
</dbReference>
<evidence type="ECO:0000313" key="7">
    <source>
        <dbReference type="Proteomes" id="UP000289952"/>
    </source>
</evidence>
<evidence type="ECO:0000256" key="1">
    <source>
        <dbReference type="ARBA" id="ARBA00022670"/>
    </source>
</evidence>
<keyword evidence="7" id="KW-1185">Reference proteome</keyword>
<dbReference type="InterPro" id="IPR000209">
    <property type="entry name" value="Peptidase_S8/S53_dom"/>
</dbReference>
<sequence length="500" mass="57151">MRKYVNNKVNINRFADSVRRSLAMVNGESYETLEGKGSKIGIIELYHANFDHNYVTFFEKGINLQESESREKREGPEHHSTTVSLIVGSKHGVDKTSNVYLSTVSTDGEWNKYLEKMVKEDEVKIINHSYTFGQIKYTEQAYFLDFLARKYGVIHVIAAGNESKKPGKHNHIGDIQLSLNSVVVAASSEDATKENIRSSGVASYSNYKLLNEYKDFAKPLVTAPSTFYEIAYNKNEIGTGTSYAAPFVAGIISNLLKIKPTIANSEHRVPIIKSVLSASAIRPKVRNTYYKNSGYERKFGAGTVDFEGMKQAANNYKIVSVSPSSQRDFVLSSDSITLEAGQEIQFAASWMFNAGLLKTKESRPKYTPKNNWWNSFLNFFSWSRKQAEHEAELARVEREGKIWDATHNNEWQLNQQTAKELQYNRWFSHYNLRLERLNDYGRWELVVNLRVQNSNDKLFSYKTANRGIYRYRVYKNSVDKSTNSVNDLIAATHVVRDENN</sequence>
<dbReference type="InterPro" id="IPR023828">
    <property type="entry name" value="Peptidase_S8_Ser-AS"/>
</dbReference>
<keyword evidence="3" id="KW-0720">Serine protease</keyword>
<protein>
    <submittedName>
        <fullName evidence="6">Subtilase family</fullName>
    </submittedName>
</protein>
<dbReference type="RefSeq" id="WP_129621776.1">
    <property type="nucleotide sequence ID" value="NZ_LR214972.1"/>
</dbReference>
<evidence type="ECO:0000259" key="5">
    <source>
        <dbReference type="Pfam" id="PF00082"/>
    </source>
</evidence>
<reference evidence="6 7" key="1">
    <citation type="submission" date="2019-01" db="EMBL/GenBank/DDBJ databases">
        <authorList>
            <consortium name="Pathogen Informatics"/>
        </authorList>
    </citation>
    <scope>NUCLEOTIDE SEQUENCE [LARGE SCALE GENOMIC DNA]</scope>
    <source>
        <strain evidence="6 7">NCTC10118</strain>
    </source>
</reference>
<dbReference type="GO" id="GO:0004252">
    <property type="term" value="F:serine-type endopeptidase activity"/>
    <property type="evidence" value="ECO:0007669"/>
    <property type="project" value="InterPro"/>
</dbReference>
<dbReference type="AlphaFoldDB" id="A0A449AF02"/>
<dbReference type="PROSITE" id="PS00138">
    <property type="entry name" value="SUBTILASE_SER"/>
    <property type="match status" value="1"/>
</dbReference>
<proteinExistence type="inferred from homology"/>
<evidence type="ECO:0000256" key="3">
    <source>
        <dbReference type="ARBA" id="ARBA00022825"/>
    </source>
</evidence>
<keyword evidence="2" id="KW-0378">Hydrolase</keyword>
<evidence type="ECO:0000256" key="4">
    <source>
        <dbReference type="PROSITE-ProRule" id="PRU01240"/>
    </source>
</evidence>
<organism evidence="6 7">
    <name type="scientific">Mycoplasmopsis bovirhinis</name>
    <dbReference type="NCBI Taxonomy" id="29553"/>
    <lineage>
        <taxon>Bacteria</taxon>
        <taxon>Bacillati</taxon>
        <taxon>Mycoplasmatota</taxon>
        <taxon>Mycoplasmoidales</taxon>
        <taxon>Metamycoplasmataceae</taxon>
        <taxon>Mycoplasmopsis</taxon>
    </lineage>
</organism>
<dbReference type="OrthoDB" id="9792152at2"/>
<feature type="domain" description="Peptidase S8/S53" evidence="5">
    <location>
        <begin position="65"/>
        <end position="302"/>
    </location>
</feature>
<gene>
    <name evidence="6" type="ORF">NCTC10118_00575</name>
</gene>
<name>A0A449AF02_9BACT</name>
<dbReference type="EMBL" id="LR214972">
    <property type="protein sequence ID" value="VEU63546.1"/>
    <property type="molecule type" value="Genomic_DNA"/>
</dbReference>
<dbReference type="PROSITE" id="PS51892">
    <property type="entry name" value="SUBTILASE"/>
    <property type="match status" value="1"/>
</dbReference>
<evidence type="ECO:0000313" key="6">
    <source>
        <dbReference type="EMBL" id="VEU63546.1"/>
    </source>
</evidence>
<dbReference type="SUPFAM" id="SSF52743">
    <property type="entry name" value="Subtilisin-like"/>
    <property type="match status" value="1"/>
</dbReference>
<comment type="caution">
    <text evidence="4">Lacks conserved residue(s) required for the propagation of feature annotation.</text>
</comment>
<evidence type="ECO:0000256" key="2">
    <source>
        <dbReference type="ARBA" id="ARBA00022801"/>
    </source>
</evidence>
<comment type="similarity">
    <text evidence="4">Belongs to the peptidase S8 family.</text>
</comment>
<keyword evidence="1" id="KW-0645">Protease</keyword>